<feature type="compositionally biased region" description="Pro residues" evidence="1">
    <location>
        <begin position="481"/>
        <end position="494"/>
    </location>
</feature>
<dbReference type="Pfam" id="PF02752">
    <property type="entry name" value="Arrestin_C"/>
    <property type="match status" value="1"/>
</dbReference>
<accession>A3LTC3</accession>
<dbReference type="GO" id="GO:0030674">
    <property type="term" value="F:protein-macromolecule adaptor activity"/>
    <property type="evidence" value="ECO:0007669"/>
    <property type="project" value="TreeGrafter"/>
</dbReference>
<dbReference type="KEGG" id="pic:PICST_83089"/>
<name>A3LTC3_PICST</name>
<dbReference type="OrthoDB" id="2238745at2759"/>
<feature type="compositionally biased region" description="Polar residues" evidence="1">
    <location>
        <begin position="460"/>
        <end position="469"/>
    </location>
</feature>
<proteinExistence type="predicted"/>
<dbReference type="HOGENOM" id="CLU_008578_0_1_1"/>
<dbReference type="FunCoup" id="A3LTC3">
    <property type="interactions" value="88"/>
</dbReference>
<dbReference type="PANTHER" id="PTHR11188:SF174">
    <property type="entry name" value="ARRESTIN-RELATED TRAFFICKING ADAPTER 10-RELATED"/>
    <property type="match status" value="1"/>
</dbReference>
<protein>
    <recommendedName>
        <fullName evidence="2">Arrestin C-terminal-like domain-containing protein</fullName>
    </recommendedName>
</protein>
<dbReference type="RefSeq" id="XP_001384076.2">
    <property type="nucleotide sequence ID" value="XM_001384039.1"/>
</dbReference>
<feature type="region of interest" description="Disordered" evidence="1">
    <location>
        <begin position="443"/>
        <end position="510"/>
    </location>
</feature>
<dbReference type="Pfam" id="PF00339">
    <property type="entry name" value="Arrestin_N"/>
    <property type="match status" value="1"/>
</dbReference>
<evidence type="ECO:0000256" key="1">
    <source>
        <dbReference type="SAM" id="MobiDB-lite"/>
    </source>
</evidence>
<dbReference type="SMART" id="SM01017">
    <property type="entry name" value="Arrestin_C"/>
    <property type="match status" value="1"/>
</dbReference>
<dbReference type="Proteomes" id="UP000002258">
    <property type="component" value="Chromosome 4"/>
</dbReference>
<gene>
    <name evidence="3" type="ORF">PICST_83089</name>
</gene>
<dbReference type="GO" id="GO:0005829">
    <property type="term" value="C:cytosol"/>
    <property type="evidence" value="ECO:0007669"/>
    <property type="project" value="TreeGrafter"/>
</dbReference>
<keyword evidence="4" id="KW-1185">Reference proteome</keyword>
<dbReference type="EMBL" id="CP000498">
    <property type="protein sequence ID" value="ABN66047.2"/>
    <property type="molecule type" value="Genomic_DNA"/>
</dbReference>
<organism evidence="3 4">
    <name type="scientific">Scheffersomyces stipitis (strain ATCC 58785 / CBS 6054 / NBRC 10063 / NRRL Y-11545)</name>
    <name type="common">Yeast</name>
    <name type="synonym">Pichia stipitis</name>
    <dbReference type="NCBI Taxonomy" id="322104"/>
    <lineage>
        <taxon>Eukaryota</taxon>
        <taxon>Fungi</taxon>
        <taxon>Dikarya</taxon>
        <taxon>Ascomycota</taxon>
        <taxon>Saccharomycotina</taxon>
        <taxon>Pichiomycetes</taxon>
        <taxon>Debaryomycetaceae</taxon>
        <taxon>Scheffersomyces</taxon>
    </lineage>
</organism>
<dbReference type="InterPro" id="IPR014752">
    <property type="entry name" value="Arrestin-like_C"/>
</dbReference>
<dbReference type="STRING" id="322104.A3LTC3"/>
<sequence>MQAVSPIFPASSLSLYPATSNPEDQVLIPQLPEKPSASTGSILVYIIPAEKNLYVQGFEAEEYSQRPPTLLRGCLLVRVLKSSKIKSITLRFSGEQRTDWPEGIPPKKQIYAETNYIVSHTWPFFQQGSGNPQTGADLYRDFGDLTSILSSDNDPSKPGTFAPGDYIYNFEHPLPPSTPESCSVTFGSVHYCLEANIVRPGTFKSNMTARLPIEIIRTPAEQNLEENESIVITRDWEDQLRYDIVIGAKSIVLDSYLPLAFRFVPLWGKVALHRIRVYLTENLEYYCSNKKVHRMEPARKYLLLEHKAEKGKSLLSKDSEEENHFEDVLPKELEFQLFVPKSLNDRSNHEIHPDTSYDNIQSHHWIKICLRISKQDESKPDKRKHYEISIDSPLRVLSPLAAHGNTLLPAYDDFVPGTTNPPLPIERDADMHLEANLYSPVANESSTKLSSPQAVPHPGTFNSPLNSPVQRPIHLLRRPSTNPPPFEADSPPPTFENLPPTYEESEQSLS</sequence>
<dbReference type="OMA" id="FHILSCK"/>
<evidence type="ECO:0000313" key="4">
    <source>
        <dbReference type="Proteomes" id="UP000002258"/>
    </source>
</evidence>
<dbReference type="eggNOG" id="KOG3780">
    <property type="taxonomic scope" value="Eukaryota"/>
</dbReference>
<dbReference type="GeneID" id="4838970"/>
<dbReference type="AlphaFoldDB" id="A3LTC3"/>
<dbReference type="GO" id="GO:0070086">
    <property type="term" value="P:ubiquitin-dependent endocytosis"/>
    <property type="evidence" value="ECO:0007669"/>
    <property type="project" value="TreeGrafter"/>
</dbReference>
<feature type="compositionally biased region" description="Polar residues" evidence="1">
    <location>
        <begin position="443"/>
        <end position="453"/>
    </location>
</feature>
<evidence type="ECO:0000259" key="2">
    <source>
        <dbReference type="SMART" id="SM01017"/>
    </source>
</evidence>
<dbReference type="Gene3D" id="2.60.40.640">
    <property type="match status" value="1"/>
</dbReference>
<dbReference type="InParanoid" id="A3LTC3"/>
<dbReference type="InterPro" id="IPR011022">
    <property type="entry name" value="Arrestin_C-like"/>
</dbReference>
<dbReference type="GO" id="GO:0031625">
    <property type="term" value="F:ubiquitin protein ligase binding"/>
    <property type="evidence" value="ECO:0007669"/>
    <property type="project" value="TreeGrafter"/>
</dbReference>
<dbReference type="PANTHER" id="PTHR11188">
    <property type="entry name" value="ARRESTIN DOMAIN CONTAINING PROTEIN"/>
    <property type="match status" value="1"/>
</dbReference>
<dbReference type="SUPFAM" id="SSF81296">
    <property type="entry name" value="E set domains"/>
    <property type="match status" value="1"/>
</dbReference>
<feature type="non-terminal residue" evidence="3">
    <location>
        <position position="510"/>
    </location>
</feature>
<evidence type="ECO:0000313" key="3">
    <source>
        <dbReference type="EMBL" id="ABN66047.2"/>
    </source>
</evidence>
<feature type="domain" description="Arrestin C-terminal-like" evidence="2">
    <location>
        <begin position="236"/>
        <end position="401"/>
    </location>
</feature>
<dbReference type="InterPro" id="IPR011021">
    <property type="entry name" value="Arrestin-like_N"/>
</dbReference>
<dbReference type="InterPro" id="IPR014756">
    <property type="entry name" value="Ig_E-set"/>
</dbReference>
<dbReference type="InterPro" id="IPR050357">
    <property type="entry name" value="Arrestin_domain-protein"/>
</dbReference>
<reference evidence="3 4" key="1">
    <citation type="journal article" date="2007" name="Nat. Biotechnol.">
        <title>Genome sequence of the lignocellulose-bioconverting and xylose-fermenting yeast Pichia stipitis.</title>
        <authorList>
            <person name="Jeffries T.W."/>
            <person name="Grigoriev I.V."/>
            <person name="Grimwood J."/>
            <person name="Laplaza J.M."/>
            <person name="Aerts A."/>
            <person name="Salamov A."/>
            <person name="Schmutz J."/>
            <person name="Lindquist E."/>
            <person name="Dehal P."/>
            <person name="Shapiro H."/>
            <person name="Jin Y.S."/>
            <person name="Passoth V."/>
            <person name="Richardson P.M."/>
        </authorList>
    </citation>
    <scope>NUCLEOTIDE SEQUENCE [LARGE SCALE GENOMIC DNA]</scope>
    <source>
        <strain evidence="4">ATCC 58785 / CBS 6054 / NBRC 10063 / NRRL Y-11545</strain>
    </source>
</reference>